<keyword evidence="1" id="KW-1133">Transmembrane helix</keyword>
<dbReference type="EMBL" id="LR788945">
    <property type="protein sequence ID" value="CAB3264807.1"/>
    <property type="molecule type" value="mRNA"/>
</dbReference>
<organism evidence="2">
    <name type="scientific">Phallusia mammillata</name>
    <dbReference type="NCBI Taxonomy" id="59560"/>
    <lineage>
        <taxon>Eukaryota</taxon>
        <taxon>Metazoa</taxon>
        <taxon>Chordata</taxon>
        <taxon>Tunicata</taxon>
        <taxon>Ascidiacea</taxon>
        <taxon>Phlebobranchia</taxon>
        <taxon>Ascidiidae</taxon>
        <taxon>Phallusia</taxon>
    </lineage>
</organism>
<feature type="transmembrane region" description="Helical" evidence="1">
    <location>
        <begin position="100"/>
        <end position="120"/>
    </location>
</feature>
<evidence type="ECO:0000256" key="1">
    <source>
        <dbReference type="SAM" id="Phobius"/>
    </source>
</evidence>
<evidence type="ECO:0000313" key="2">
    <source>
        <dbReference type="EMBL" id="CAB3264807.1"/>
    </source>
</evidence>
<proteinExistence type="evidence at transcript level"/>
<dbReference type="AlphaFoldDB" id="A0A6F9DMZ9"/>
<feature type="transmembrane region" description="Helical" evidence="1">
    <location>
        <begin position="56"/>
        <end position="80"/>
    </location>
</feature>
<protein>
    <submittedName>
        <fullName evidence="2">Post-GPI attachment to proteins factor 3</fullName>
    </submittedName>
</protein>
<sequence>MASTYRIKAKNIPSTCAKSASPSGTTVAVSSRVDHYTHRTYGRRKQLHGASVTEAIWLKCTYVALNYFLIFCLSTLPPIFFKRYSRAFCLFVSLYSSHHARITCIQFHCFICGTVLYLYVSFLTRILYIFENVVRFKILPAKETSLYIARSFGNKVYLRTTGKLTNM</sequence>
<name>A0A6F9DMZ9_9ASCI</name>
<keyword evidence="1" id="KW-0812">Transmembrane</keyword>
<accession>A0A6F9DMZ9</accession>
<reference evidence="2" key="1">
    <citation type="submission" date="2020-04" db="EMBL/GenBank/DDBJ databases">
        <authorList>
            <person name="Neveu A P."/>
        </authorList>
    </citation>
    <scope>NUCLEOTIDE SEQUENCE</scope>
    <source>
        <tissue evidence="2">Whole embryo</tissue>
    </source>
</reference>
<gene>
    <name evidence="2" type="primary">Pgap3-001</name>
</gene>
<keyword evidence="1" id="KW-0472">Membrane</keyword>